<gene>
    <name evidence="1" type="ORF">OXD698_LOCUS49624</name>
</gene>
<dbReference type="Proteomes" id="UP000663844">
    <property type="component" value="Unassembled WGS sequence"/>
</dbReference>
<reference evidence="1" key="1">
    <citation type="submission" date="2021-02" db="EMBL/GenBank/DDBJ databases">
        <authorList>
            <person name="Nowell W R."/>
        </authorList>
    </citation>
    <scope>NUCLEOTIDE SEQUENCE</scope>
</reference>
<comment type="caution">
    <text evidence="1">The sequence shown here is derived from an EMBL/GenBank/DDBJ whole genome shotgun (WGS) entry which is preliminary data.</text>
</comment>
<dbReference type="AlphaFoldDB" id="A0A820M4W5"/>
<proteinExistence type="predicted"/>
<organism evidence="1 2">
    <name type="scientific">Adineta steineri</name>
    <dbReference type="NCBI Taxonomy" id="433720"/>
    <lineage>
        <taxon>Eukaryota</taxon>
        <taxon>Metazoa</taxon>
        <taxon>Spiralia</taxon>
        <taxon>Gnathifera</taxon>
        <taxon>Rotifera</taxon>
        <taxon>Eurotatoria</taxon>
        <taxon>Bdelloidea</taxon>
        <taxon>Adinetida</taxon>
        <taxon>Adinetidae</taxon>
        <taxon>Adineta</taxon>
    </lineage>
</organism>
<protein>
    <submittedName>
        <fullName evidence="1">Uncharacterized protein</fullName>
    </submittedName>
</protein>
<dbReference type="EMBL" id="CAJOAZ010022581">
    <property type="protein sequence ID" value="CAF4366948.1"/>
    <property type="molecule type" value="Genomic_DNA"/>
</dbReference>
<sequence>LINEYDEFIRKLEKQNAQKTDENEKRIEIIVSKTQEQLRTIES</sequence>
<name>A0A820M4W5_9BILA</name>
<accession>A0A820M4W5</accession>
<feature type="non-terminal residue" evidence="1">
    <location>
        <position position="1"/>
    </location>
</feature>
<evidence type="ECO:0000313" key="1">
    <source>
        <dbReference type="EMBL" id="CAF4366948.1"/>
    </source>
</evidence>
<evidence type="ECO:0000313" key="2">
    <source>
        <dbReference type="Proteomes" id="UP000663844"/>
    </source>
</evidence>